<comment type="caution">
    <text evidence="9">The sequence shown here is derived from an EMBL/GenBank/DDBJ whole genome shotgun (WGS) entry which is preliminary data.</text>
</comment>
<gene>
    <name evidence="9" type="ORF">ABH943_004113</name>
</gene>
<keyword evidence="5 7" id="KW-1133">Transmembrane helix</keyword>
<evidence type="ECO:0000256" key="7">
    <source>
        <dbReference type="RuleBase" id="RU363032"/>
    </source>
</evidence>
<keyword evidence="6 7" id="KW-0472">Membrane</keyword>
<evidence type="ECO:0000256" key="2">
    <source>
        <dbReference type="ARBA" id="ARBA00022448"/>
    </source>
</evidence>
<feature type="domain" description="ABC transmembrane type-1" evidence="8">
    <location>
        <begin position="104"/>
        <end position="313"/>
    </location>
</feature>
<evidence type="ECO:0000256" key="1">
    <source>
        <dbReference type="ARBA" id="ARBA00004651"/>
    </source>
</evidence>
<dbReference type="SUPFAM" id="SSF161098">
    <property type="entry name" value="MetI-like"/>
    <property type="match status" value="1"/>
</dbReference>
<feature type="transmembrane region" description="Helical" evidence="7">
    <location>
        <begin position="110"/>
        <end position="131"/>
    </location>
</feature>
<feature type="transmembrane region" description="Helical" evidence="7">
    <location>
        <begin position="290"/>
        <end position="316"/>
    </location>
</feature>
<dbReference type="PROSITE" id="PS50928">
    <property type="entry name" value="ABC_TM1"/>
    <property type="match status" value="1"/>
</dbReference>
<dbReference type="InterPro" id="IPR035906">
    <property type="entry name" value="MetI-like_sf"/>
</dbReference>
<dbReference type="PANTHER" id="PTHR43163:SF6">
    <property type="entry name" value="DIPEPTIDE TRANSPORT SYSTEM PERMEASE PROTEIN DPPB-RELATED"/>
    <property type="match status" value="1"/>
</dbReference>
<name>A0ABW8MMT1_9BURK</name>
<dbReference type="EMBL" id="JBIYDN010000012">
    <property type="protein sequence ID" value="MFK4444091.1"/>
    <property type="molecule type" value="Genomic_DNA"/>
</dbReference>
<feature type="transmembrane region" description="Helical" evidence="7">
    <location>
        <begin position="16"/>
        <end position="37"/>
    </location>
</feature>
<evidence type="ECO:0000259" key="8">
    <source>
        <dbReference type="PROSITE" id="PS50928"/>
    </source>
</evidence>
<evidence type="ECO:0000256" key="5">
    <source>
        <dbReference type="ARBA" id="ARBA00022989"/>
    </source>
</evidence>
<evidence type="ECO:0000313" key="9">
    <source>
        <dbReference type="EMBL" id="MFK4444091.1"/>
    </source>
</evidence>
<comment type="similarity">
    <text evidence="7">Belongs to the binding-protein-dependent transport system permease family.</text>
</comment>
<evidence type="ECO:0000256" key="4">
    <source>
        <dbReference type="ARBA" id="ARBA00022692"/>
    </source>
</evidence>
<dbReference type="Pfam" id="PF00528">
    <property type="entry name" value="BPD_transp_1"/>
    <property type="match status" value="1"/>
</dbReference>
<keyword evidence="2 7" id="KW-0813">Transport</keyword>
<dbReference type="Pfam" id="PF19300">
    <property type="entry name" value="BPD_transp_1_N"/>
    <property type="match status" value="1"/>
</dbReference>
<sequence length="325" mass="35781">MKGKLTSFSLLTTRKLFTALVQLYVIATLVFSLMYVMPGDPVRLLLGSNSDPSPEAIAAMRSKLGLDQPVLTQYAHWLRDMLHFDFGQSVFDGYPVTNYIRSGLPNTLELALAAILVAIVIGVPLGIVSALRRGTPVDAVSTSVSTVGMSVPVYILGALFVVLFSLHLHWLPSSGYMDFSRNPVEHFRRLVLPAFTLGFGLSASISRMTRSSMLDILSRDFVRTLRAKGMSERRIVWRHVLRNAAIPIVTIIGLQLGNLMGGTVLVEAMFNWPGLSTLLVDAVSKRNYPLVQGGILTIAALYILINLGVDLLYGLLDPRIRRKRT</sequence>
<feature type="transmembrane region" description="Helical" evidence="7">
    <location>
        <begin position="190"/>
        <end position="209"/>
    </location>
</feature>
<dbReference type="InterPro" id="IPR000515">
    <property type="entry name" value="MetI-like"/>
</dbReference>
<dbReference type="InterPro" id="IPR045621">
    <property type="entry name" value="BPD_transp_1_N"/>
</dbReference>
<evidence type="ECO:0000313" key="10">
    <source>
        <dbReference type="Proteomes" id="UP001620514"/>
    </source>
</evidence>
<dbReference type="CDD" id="cd06261">
    <property type="entry name" value="TM_PBP2"/>
    <property type="match status" value="1"/>
</dbReference>
<feature type="transmembrane region" description="Helical" evidence="7">
    <location>
        <begin position="244"/>
        <end position="270"/>
    </location>
</feature>
<dbReference type="Proteomes" id="UP001620514">
    <property type="component" value="Unassembled WGS sequence"/>
</dbReference>
<accession>A0ABW8MMT1</accession>
<proteinExistence type="inferred from homology"/>
<keyword evidence="10" id="KW-1185">Reference proteome</keyword>
<evidence type="ECO:0000256" key="3">
    <source>
        <dbReference type="ARBA" id="ARBA00022475"/>
    </source>
</evidence>
<dbReference type="RefSeq" id="WP_404609038.1">
    <property type="nucleotide sequence ID" value="NZ_JBIYDN010000012.1"/>
</dbReference>
<comment type="subcellular location">
    <subcellularLocation>
        <location evidence="1 7">Cell membrane</location>
        <topology evidence="1 7">Multi-pass membrane protein</topology>
    </subcellularLocation>
</comment>
<keyword evidence="4 7" id="KW-0812">Transmembrane</keyword>
<dbReference type="PANTHER" id="PTHR43163">
    <property type="entry name" value="DIPEPTIDE TRANSPORT SYSTEM PERMEASE PROTEIN DPPB-RELATED"/>
    <property type="match status" value="1"/>
</dbReference>
<reference evidence="9 10" key="2">
    <citation type="submission" date="2024-11" db="EMBL/GenBank/DDBJ databases">
        <title>Using genomics to understand microbial adaptation to soil warming.</title>
        <authorList>
            <person name="Deangelis K.M. PhD."/>
        </authorList>
    </citation>
    <scope>NUCLEOTIDE SEQUENCE [LARGE SCALE GENOMIC DNA]</scope>
    <source>
        <strain evidence="9 10">GAS97</strain>
    </source>
</reference>
<evidence type="ECO:0000256" key="6">
    <source>
        <dbReference type="ARBA" id="ARBA00023136"/>
    </source>
</evidence>
<organism evidence="9 10">
    <name type="scientific">Caballeronia udeis</name>
    <dbReference type="NCBI Taxonomy" id="1232866"/>
    <lineage>
        <taxon>Bacteria</taxon>
        <taxon>Pseudomonadati</taxon>
        <taxon>Pseudomonadota</taxon>
        <taxon>Betaproteobacteria</taxon>
        <taxon>Burkholderiales</taxon>
        <taxon>Burkholderiaceae</taxon>
        <taxon>Caballeronia</taxon>
    </lineage>
</organism>
<feature type="transmembrane region" description="Helical" evidence="7">
    <location>
        <begin position="151"/>
        <end position="170"/>
    </location>
</feature>
<keyword evidence="3" id="KW-1003">Cell membrane</keyword>
<protein>
    <submittedName>
        <fullName evidence="9">Peptide/nickel transport system permease protein</fullName>
    </submittedName>
</protein>
<dbReference type="Gene3D" id="1.10.3720.10">
    <property type="entry name" value="MetI-like"/>
    <property type="match status" value="1"/>
</dbReference>
<reference evidence="9 10" key="1">
    <citation type="submission" date="2024-10" db="EMBL/GenBank/DDBJ databases">
        <authorList>
            <person name="Deangelis K."/>
            <person name="Huntemann M."/>
            <person name="Clum A."/>
            <person name="Wang J."/>
            <person name="Palaniappan K."/>
            <person name="Ritter S."/>
            <person name="Chen I.-M."/>
            <person name="Stamatis D."/>
            <person name="Reddy T."/>
            <person name="O'Malley R."/>
            <person name="Daum C."/>
            <person name="Ng V."/>
            <person name="Ivanova N."/>
            <person name="Kyrpides N."/>
            <person name="Woyke T."/>
        </authorList>
    </citation>
    <scope>NUCLEOTIDE SEQUENCE [LARGE SCALE GENOMIC DNA]</scope>
    <source>
        <strain evidence="9 10">GAS97</strain>
    </source>
</reference>